<evidence type="ECO:0000313" key="2">
    <source>
        <dbReference type="Proteomes" id="UP001283361"/>
    </source>
</evidence>
<comment type="caution">
    <text evidence="1">The sequence shown here is derived from an EMBL/GenBank/DDBJ whole genome shotgun (WGS) entry which is preliminary data.</text>
</comment>
<dbReference type="AlphaFoldDB" id="A0AAE1DK06"/>
<gene>
    <name evidence="1" type="ORF">RRG08_007963</name>
</gene>
<keyword evidence="2" id="KW-1185">Reference proteome</keyword>
<dbReference type="EMBL" id="JAWDGP010003536">
    <property type="protein sequence ID" value="KAK3773476.1"/>
    <property type="molecule type" value="Genomic_DNA"/>
</dbReference>
<reference evidence="1" key="1">
    <citation type="journal article" date="2023" name="G3 (Bethesda)">
        <title>A reference genome for the long-term kleptoplast-retaining sea slug Elysia crispata morphotype clarki.</title>
        <authorList>
            <person name="Eastman K.E."/>
            <person name="Pendleton A.L."/>
            <person name="Shaikh M.A."/>
            <person name="Suttiyut T."/>
            <person name="Ogas R."/>
            <person name="Tomko P."/>
            <person name="Gavelis G."/>
            <person name="Widhalm J.R."/>
            <person name="Wisecaver J.H."/>
        </authorList>
    </citation>
    <scope>NUCLEOTIDE SEQUENCE</scope>
    <source>
        <strain evidence="1">ECLA1</strain>
    </source>
</reference>
<sequence length="176" mass="20354">MCSKVASNVGDEVLVLLILRGGTHKNSPASSKPRPEKRCYQQNLKRRRTFHYLKACLTVMTWNAALKYTTIVIPFILIRSFRTLSSHSLSCFHTLKKLLYSDQCTILFFRDSNWSVMLGGEHAKRNGVDVHSVRIRQTCLQIRSTRVTLFMTSQKVWNAKKDNVELKNHPCTKIWI</sequence>
<organism evidence="1 2">
    <name type="scientific">Elysia crispata</name>
    <name type="common">lettuce slug</name>
    <dbReference type="NCBI Taxonomy" id="231223"/>
    <lineage>
        <taxon>Eukaryota</taxon>
        <taxon>Metazoa</taxon>
        <taxon>Spiralia</taxon>
        <taxon>Lophotrochozoa</taxon>
        <taxon>Mollusca</taxon>
        <taxon>Gastropoda</taxon>
        <taxon>Heterobranchia</taxon>
        <taxon>Euthyneura</taxon>
        <taxon>Panpulmonata</taxon>
        <taxon>Sacoglossa</taxon>
        <taxon>Placobranchoidea</taxon>
        <taxon>Plakobranchidae</taxon>
        <taxon>Elysia</taxon>
    </lineage>
</organism>
<proteinExistence type="predicted"/>
<evidence type="ECO:0000313" key="1">
    <source>
        <dbReference type="EMBL" id="KAK3773476.1"/>
    </source>
</evidence>
<dbReference type="Proteomes" id="UP001283361">
    <property type="component" value="Unassembled WGS sequence"/>
</dbReference>
<protein>
    <submittedName>
        <fullName evidence="1">Uncharacterized protein</fullName>
    </submittedName>
</protein>
<name>A0AAE1DK06_9GAST</name>
<accession>A0AAE1DK06</accession>